<gene>
    <name evidence="1" type="ORF">SAMN05192573_12143</name>
</gene>
<reference evidence="2" key="1">
    <citation type="submission" date="2016-10" db="EMBL/GenBank/DDBJ databases">
        <authorList>
            <person name="Varghese N."/>
            <person name="Submissions S."/>
        </authorList>
    </citation>
    <scope>NUCLEOTIDE SEQUENCE [LARGE SCALE GENOMIC DNA]</scope>
    <source>
        <strain evidence="2">Gh-67</strain>
    </source>
</reference>
<proteinExistence type="predicted"/>
<dbReference type="EMBL" id="FNCG01000021">
    <property type="protein sequence ID" value="SDI45810.1"/>
    <property type="molecule type" value="Genomic_DNA"/>
</dbReference>
<evidence type="ECO:0008006" key="3">
    <source>
        <dbReference type="Google" id="ProtNLM"/>
    </source>
</evidence>
<accession>A0A1G8KSD5</accession>
<dbReference type="Proteomes" id="UP000199705">
    <property type="component" value="Unassembled WGS sequence"/>
</dbReference>
<name>A0A1G8KSD5_9SPHI</name>
<keyword evidence="2" id="KW-1185">Reference proteome</keyword>
<evidence type="ECO:0000313" key="1">
    <source>
        <dbReference type="EMBL" id="SDI45810.1"/>
    </source>
</evidence>
<evidence type="ECO:0000313" key="2">
    <source>
        <dbReference type="Proteomes" id="UP000199705"/>
    </source>
</evidence>
<protein>
    <recommendedName>
        <fullName evidence="3">YtxH domain-containing protein</fullName>
    </recommendedName>
</protein>
<organism evidence="1 2">
    <name type="scientific">Mucilaginibacter gossypii</name>
    <dbReference type="NCBI Taxonomy" id="551996"/>
    <lineage>
        <taxon>Bacteria</taxon>
        <taxon>Pseudomonadati</taxon>
        <taxon>Bacteroidota</taxon>
        <taxon>Sphingobacteriia</taxon>
        <taxon>Sphingobacteriales</taxon>
        <taxon>Sphingobacteriaceae</taxon>
        <taxon>Mucilaginibacter</taxon>
    </lineage>
</organism>
<dbReference type="AlphaFoldDB" id="A0A1G8KSD5"/>
<dbReference type="RefSeq" id="WP_091175047.1">
    <property type="nucleotide sequence ID" value="NZ_CP071878.2"/>
</dbReference>
<sequence length="69" mass="7671">MGFIKTLAIGAAVAYGINYVTKKGPDGKSIIDNLVDNAPEWADRAKKYGELTLEQIAVRTQNFRDNSRR</sequence>